<sequence>MRILAQRHRPSHARGRGIGSHSRSNDDVREAVDAVVRLANDRKASVAEVWGAYDRLRMRRLVQYLPFEAWEELLKTCQRATEPNIGPAANGPAASGSAAAKTRRFPVRSREGEPSAFAREFAGRSAQFWTAAMARRRALLMLGDMQGAARTKHYNIVLDVVSRDSAASADDLAALHSDMRMRGVGEDTVTFNTLLNGCRQLHAWQRFGDTAAHMRERDAWGVTPMDATTWGTLVQGHADNADWPAVDRCLAEIEAAAAAERPAFAHTTQLWATVVNAYAARGMVAQMLAARATAQRLGLVLNAHVFSPVFAALHRWRRRLARAGRSTRPAVEAALAEVGAMRAAAARPNVVMLTSIVLTVGLGGGAPSATQAALCEELMACADDADAHAALLNVAGQAGGRDDVRALWAQMGAAAAPLGAAAAPLVTPRTLAAYINALAACGDHGGAAAAFYDHTQAAAPRPAKGLAAKSPPAKGLAAKSPPAKSPPAKSPPAKSPPVRPDAAVFEAAIRALARADRHRACVRLVREMAALGVAPTALAVRHALLPPARSQPRYTRAWSLPLAVARDLWDAVAASRRAAWMQQREPGAQPVVVNDIAAQLIRVAAVARNVAFGED</sequence>
<organism evidence="1 2">
    <name type="scientific">Kickxella alabastrina</name>
    <dbReference type="NCBI Taxonomy" id="61397"/>
    <lineage>
        <taxon>Eukaryota</taxon>
        <taxon>Fungi</taxon>
        <taxon>Fungi incertae sedis</taxon>
        <taxon>Zoopagomycota</taxon>
        <taxon>Kickxellomycotina</taxon>
        <taxon>Kickxellomycetes</taxon>
        <taxon>Kickxellales</taxon>
        <taxon>Kickxellaceae</taxon>
        <taxon>Kickxella</taxon>
    </lineage>
</organism>
<evidence type="ECO:0000313" key="1">
    <source>
        <dbReference type="EMBL" id="KAJ1886061.1"/>
    </source>
</evidence>
<feature type="non-terminal residue" evidence="1">
    <location>
        <position position="615"/>
    </location>
</feature>
<proteinExistence type="predicted"/>
<dbReference type="Proteomes" id="UP001150581">
    <property type="component" value="Unassembled WGS sequence"/>
</dbReference>
<evidence type="ECO:0000313" key="2">
    <source>
        <dbReference type="Proteomes" id="UP001150581"/>
    </source>
</evidence>
<keyword evidence="2" id="KW-1185">Reference proteome</keyword>
<accession>A0ACC1I2W6</accession>
<gene>
    <name evidence="1" type="ORF">LPJ66_009816</name>
</gene>
<comment type="caution">
    <text evidence="1">The sequence shown here is derived from an EMBL/GenBank/DDBJ whole genome shotgun (WGS) entry which is preliminary data.</text>
</comment>
<reference evidence="1" key="1">
    <citation type="submission" date="2022-07" db="EMBL/GenBank/DDBJ databases">
        <title>Phylogenomic reconstructions and comparative analyses of Kickxellomycotina fungi.</title>
        <authorList>
            <person name="Reynolds N.K."/>
            <person name="Stajich J.E."/>
            <person name="Barry K."/>
            <person name="Grigoriev I.V."/>
            <person name="Crous P."/>
            <person name="Smith M.E."/>
        </authorList>
    </citation>
    <scope>NUCLEOTIDE SEQUENCE</scope>
    <source>
        <strain evidence="1">Benny 63K</strain>
    </source>
</reference>
<protein>
    <submittedName>
        <fullName evidence="1">Uncharacterized protein</fullName>
    </submittedName>
</protein>
<name>A0ACC1I2W6_9FUNG</name>
<dbReference type="EMBL" id="JANBPG010002362">
    <property type="protein sequence ID" value="KAJ1886061.1"/>
    <property type="molecule type" value="Genomic_DNA"/>
</dbReference>